<dbReference type="InterPro" id="IPR002110">
    <property type="entry name" value="Ankyrin_rpt"/>
</dbReference>
<evidence type="ECO:0000313" key="6">
    <source>
        <dbReference type="EMBL" id="ELR15554.1"/>
    </source>
</evidence>
<dbReference type="GeneID" id="14916184"/>
<feature type="compositionally biased region" description="Basic and acidic residues" evidence="5">
    <location>
        <begin position="397"/>
        <end position="413"/>
    </location>
</feature>
<dbReference type="STRING" id="1257118.L8GQY7"/>
<feature type="compositionally biased region" description="Basic and acidic residues" evidence="5">
    <location>
        <begin position="289"/>
        <end position="311"/>
    </location>
</feature>
<evidence type="ECO:0000256" key="5">
    <source>
        <dbReference type="SAM" id="MobiDB-lite"/>
    </source>
</evidence>
<dbReference type="VEuPathDB" id="AmoebaDB:ACA1_164030"/>
<feature type="region of interest" description="Disordered" evidence="5">
    <location>
        <begin position="1"/>
        <end position="20"/>
    </location>
</feature>
<dbReference type="SMART" id="SM00248">
    <property type="entry name" value="ANK"/>
    <property type="match status" value="4"/>
</dbReference>
<dbReference type="Pfam" id="PF12796">
    <property type="entry name" value="Ank_2"/>
    <property type="match status" value="2"/>
</dbReference>
<gene>
    <name evidence="6" type="ORF">ACA1_164030</name>
</gene>
<keyword evidence="7" id="KW-1185">Reference proteome</keyword>
<dbReference type="Proteomes" id="UP000011083">
    <property type="component" value="Unassembled WGS sequence"/>
</dbReference>
<feature type="compositionally biased region" description="Basic and acidic residues" evidence="5">
    <location>
        <begin position="1055"/>
        <end position="1077"/>
    </location>
</feature>
<feature type="compositionally biased region" description="Low complexity" evidence="5">
    <location>
        <begin position="509"/>
        <end position="533"/>
    </location>
</feature>
<sequence length="1077" mass="116732">MKMTTETTSSSLLDSSSGQFAPVTPLASAEAFPAVIVAGTTTSASRLALMSSDDSLPSSGTSTPFSKMPSPFRRRVDGDQVKGGLFVDFESSTSPPLSPTSTTSLKMEQMETKEEDEVSPRKKAGWRSGEKKTKKKKGHSKGSEDTTSTDDGEGSSRRKAPGQLVISNGRVPTTAAAVAKTESERESDGEKRRADKKNERERGAETTSTPGMMRCTSDGVSLVRKDPKRAAALSPTASRVNDEEAFEQEGEEGEGKKEKKEKKEKKAASKKEKVEGSKRGSLVRRAKSERKMNRMEKLDHQLGTRGRRADIGVDGVGGGWMAESARTVQIGGIRRGISLENEEMTIERLRQQALLREHEQLREKLERVEQQKNEEEEKAATSVASDVREEKNEDDNTEKNEDDHDKSRGTMEERVRRLEGLVERLVGEQADIRRQHAEAVDALKREHEDALQQMILQMKHLRESLLLSGGGGGGQKKKAANRVMSGILPITGGGSSSNSSPDLVHRRASMGASGASSVLTRSSSSLLGSPTSEESARPRDSDAANDKPSVAPLILVNTPYQIDQRSATARPRSRSVKERPAGGEPSRKGLTFRSLSSRFLDKSSSSSSLSSASAASRQRVDSLTTGSNSWHHSRDAGSKRVKRRKNDLSRKSGSSGGSGSESKRESDSDDDDDEGDDNEGDGGDDGRLAMKMMTRGRSQSSPRLHSVAPPSPLSSGRRRSKADEEKRSKPFWPFSPRDPPKTAAWAKLLDEPSEATAAAAGVDGDTHQQQQKERTPDEVARLAAELHEACQSLDVERAEAVLKAAKQKGFEKLRAALAGLNAQGETPLHVASERNPVGLVPMLLQYVQKAESELHRSNPNPAVQSLVNFRNDRDWTPLHSAAWAGQLLNCRLLLKANADASLLTVSGVSVLHKLFDPQHDDETIQRHSREELMNLVADMVDLGAPVNARSVQSGETALHLACSRGNVTAVQCLLEHGADPNLCATSTRETSLHYAARGGKEAIARLLLASGADPEVVGAHGTPLEVAKAAGQECVVPFLVQARTRTSDNPGGGCKKSENESERQETKNEDDERRHKE</sequence>
<feature type="compositionally biased region" description="Basic and acidic residues" evidence="5">
    <location>
        <begin position="575"/>
        <end position="587"/>
    </location>
</feature>
<organism evidence="6 7">
    <name type="scientific">Acanthamoeba castellanii (strain ATCC 30010 / Neff)</name>
    <dbReference type="NCBI Taxonomy" id="1257118"/>
    <lineage>
        <taxon>Eukaryota</taxon>
        <taxon>Amoebozoa</taxon>
        <taxon>Discosea</taxon>
        <taxon>Longamoebia</taxon>
        <taxon>Centramoebida</taxon>
        <taxon>Acanthamoebidae</taxon>
        <taxon>Acanthamoeba</taxon>
    </lineage>
</organism>
<feature type="repeat" description="ANK" evidence="3">
    <location>
        <begin position="873"/>
        <end position="905"/>
    </location>
</feature>
<dbReference type="PANTHER" id="PTHR24171">
    <property type="entry name" value="ANKYRIN REPEAT DOMAIN-CONTAINING PROTEIN 39-RELATED"/>
    <property type="match status" value="1"/>
</dbReference>
<dbReference type="OrthoDB" id="194358at2759"/>
<feature type="repeat" description="ANK" evidence="3">
    <location>
        <begin position="823"/>
        <end position="845"/>
    </location>
</feature>
<feature type="compositionally biased region" description="Low complexity" evidence="5">
    <location>
        <begin position="1"/>
        <end position="17"/>
    </location>
</feature>
<evidence type="ECO:0000256" key="4">
    <source>
        <dbReference type="SAM" id="Coils"/>
    </source>
</evidence>
<feature type="region of interest" description="Disordered" evidence="5">
    <location>
        <begin position="51"/>
        <end position="319"/>
    </location>
</feature>
<feature type="compositionally biased region" description="Basic and acidic residues" evidence="5">
    <location>
        <begin position="534"/>
        <end position="545"/>
    </location>
</feature>
<reference evidence="6 7" key="1">
    <citation type="journal article" date="2013" name="Genome Biol.">
        <title>Genome of Acanthamoeba castellanii highlights extensive lateral gene transfer and early evolution of tyrosine kinase signaling.</title>
        <authorList>
            <person name="Clarke M."/>
            <person name="Lohan A.J."/>
            <person name="Liu B."/>
            <person name="Lagkouvardos I."/>
            <person name="Roy S."/>
            <person name="Zafar N."/>
            <person name="Bertelli C."/>
            <person name="Schilde C."/>
            <person name="Kianianmomeni A."/>
            <person name="Burglin T.R."/>
            <person name="Frech C."/>
            <person name="Turcotte B."/>
            <person name="Kopec K.O."/>
            <person name="Synnott J.M."/>
            <person name="Choo C."/>
            <person name="Paponov I."/>
            <person name="Finkler A."/>
            <person name="Soon Heng Tan C."/>
            <person name="Hutchins A.P."/>
            <person name="Weinmeier T."/>
            <person name="Rattei T."/>
            <person name="Chu J.S."/>
            <person name="Gimenez G."/>
            <person name="Irimia M."/>
            <person name="Rigden D.J."/>
            <person name="Fitzpatrick D.A."/>
            <person name="Lorenzo-Morales J."/>
            <person name="Bateman A."/>
            <person name="Chiu C.H."/>
            <person name="Tang P."/>
            <person name="Hegemann P."/>
            <person name="Fromm H."/>
            <person name="Raoult D."/>
            <person name="Greub G."/>
            <person name="Miranda-Saavedra D."/>
            <person name="Chen N."/>
            <person name="Nash P."/>
            <person name="Ginger M.L."/>
            <person name="Horn M."/>
            <person name="Schaap P."/>
            <person name="Caler L."/>
            <person name="Loftus B."/>
        </authorList>
    </citation>
    <scope>NUCLEOTIDE SEQUENCE [LARGE SCALE GENOMIC DNA]</scope>
    <source>
        <strain evidence="6 7">Neff</strain>
    </source>
</reference>
<feature type="region of interest" description="Disordered" evidence="5">
    <location>
        <begin position="367"/>
        <end position="413"/>
    </location>
</feature>
<dbReference type="PROSITE" id="PS50297">
    <property type="entry name" value="ANK_REP_REGION"/>
    <property type="match status" value="3"/>
</dbReference>
<feature type="repeat" description="ANK" evidence="3">
    <location>
        <begin position="953"/>
        <end position="985"/>
    </location>
</feature>
<feature type="compositionally biased region" description="Polar residues" evidence="5">
    <location>
        <begin position="621"/>
        <end position="630"/>
    </location>
</feature>
<feature type="compositionally biased region" description="Low complexity" evidence="5">
    <location>
        <begin position="593"/>
        <end position="617"/>
    </location>
</feature>
<dbReference type="PROSITE" id="PS50088">
    <property type="entry name" value="ANK_REPEAT"/>
    <property type="match status" value="4"/>
</dbReference>
<feature type="compositionally biased region" description="Polar residues" evidence="5">
    <location>
        <begin position="558"/>
        <end position="567"/>
    </location>
</feature>
<feature type="region of interest" description="Disordered" evidence="5">
    <location>
        <begin position="755"/>
        <end position="774"/>
    </location>
</feature>
<evidence type="ECO:0000256" key="3">
    <source>
        <dbReference type="PROSITE-ProRule" id="PRU00023"/>
    </source>
</evidence>
<feature type="compositionally biased region" description="Low complexity" evidence="5">
    <location>
        <begin position="91"/>
        <end position="105"/>
    </location>
</feature>
<name>L8GQY7_ACACF</name>
<dbReference type="Gene3D" id="1.25.40.20">
    <property type="entry name" value="Ankyrin repeat-containing domain"/>
    <property type="match status" value="2"/>
</dbReference>
<accession>L8GQY7</accession>
<evidence type="ECO:0000256" key="1">
    <source>
        <dbReference type="ARBA" id="ARBA00022737"/>
    </source>
</evidence>
<evidence type="ECO:0000313" key="7">
    <source>
        <dbReference type="Proteomes" id="UP000011083"/>
    </source>
</evidence>
<feature type="region of interest" description="Disordered" evidence="5">
    <location>
        <begin position="1044"/>
        <end position="1077"/>
    </location>
</feature>
<feature type="compositionally biased region" description="Acidic residues" evidence="5">
    <location>
        <begin position="243"/>
        <end position="252"/>
    </location>
</feature>
<dbReference type="RefSeq" id="XP_004337567.1">
    <property type="nucleotide sequence ID" value="XM_004337519.1"/>
</dbReference>
<keyword evidence="2 3" id="KW-0040">ANK repeat</keyword>
<feature type="compositionally biased region" description="Acidic residues" evidence="5">
    <location>
        <begin position="667"/>
        <end position="683"/>
    </location>
</feature>
<dbReference type="SUPFAM" id="SSF48403">
    <property type="entry name" value="Ankyrin repeat"/>
    <property type="match status" value="1"/>
</dbReference>
<keyword evidence="1" id="KW-0677">Repeat</keyword>
<feature type="compositionally biased region" description="Low complexity" evidence="5">
    <location>
        <begin position="51"/>
        <end position="64"/>
    </location>
</feature>
<dbReference type="EMBL" id="KB008026">
    <property type="protein sequence ID" value="ELR15554.1"/>
    <property type="molecule type" value="Genomic_DNA"/>
</dbReference>
<evidence type="ECO:0000256" key="2">
    <source>
        <dbReference type="ARBA" id="ARBA00023043"/>
    </source>
</evidence>
<dbReference type="InterPro" id="IPR036770">
    <property type="entry name" value="Ankyrin_rpt-contain_sf"/>
</dbReference>
<feature type="repeat" description="ANK" evidence="3">
    <location>
        <begin position="987"/>
        <end position="1019"/>
    </location>
</feature>
<feature type="compositionally biased region" description="Basic and acidic residues" evidence="5">
    <location>
        <begin position="181"/>
        <end position="204"/>
    </location>
</feature>
<feature type="coiled-coil region" evidence="4">
    <location>
        <begin position="433"/>
        <end position="464"/>
    </location>
</feature>
<feature type="compositionally biased region" description="Basic and acidic residues" evidence="5">
    <location>
        <begin position="264"/>
        <end position="278"/>
    </location>
</feature>
<keyword evidence="4" id="KW-0175">Coiled coil</keyword>
<protein>
    <submittedName>
        <fullName evidence="6">Ankyrin repeatcontaining protein</fullName>
    </submittedName>
</protein>
<feature type="compositionally biased region" description="Basic and acidic residues" evidence="5">
    <location>
        <begin position="764"/>
        <end position="774"/>
    </location>
</feature>
<dbReference type="KEGG" id="acan:ACA1_164030"/>
<proteinExistence type="predicted"/>
<dbReference type="AlphaFoldDB" id="L8GQY7"/>
<feature type="region of interest" description="Disordered" evidence="5">
    <location>
        <begin position="489"/>
        <end position="742"/>
    </location>
</feature>
<dbReference type="PANTHER" id="PTHR24171:SF9">
    <property type="entry name" value="ANKYRIN REPEAT DOMAIN-CONTAINING PROTEIN 39"/>
    <property type="match status" value="1"/>
</dbReference>
<feature type="compositionally biased region" description="Basic and acidic residues" evidence="5">
    <location>
        <begin position="367"/>
        <end position="379"/>
    </location>
</feature>